<dbReference type="Pfam" id="PF02776">
    <property type="entry name" value="TPP_enzyme_N"/>
    <property type="match status" value="1"/>
</dbReference>
<dbReference type="RefSeq" id="WP_091170568.1">
    <property type="nucleotide sequence ID" value="NZ_FNCG01000010.1"/>
</dbReference>
<dbReference type="Gene3D" id="3.40.50.1220">
    <property type="entry name" value="TPP-binding domain"/>
    <property type="match status" value="1"/>
</dbReference>
<evidence type="ECO:0000256" key="1">
    <source>
        <dbReference type="ARBA" id="ARBA00007812"/>
    </source>
</evidence>
<sequence>MTKNVSQQLVELLVKAGIKRIYSVTGDSLNEFNNAVRKDGNIQWIHVRHEEAGAFAAAADAELTGLACCAGSSGPGHVHLVNGLYDAHRSGVPVLAIVSTCATGEFGSGYFQETNTTRLFDDCSHYNQIANTAHQLPRMAQAAIQHAIQKKGVAVLGLPGDVAGLPAVDNISADRNYFTTATIQPSAEEIQELAELINSHQKICIFCGIGAAGAHKEVVELSSFLQAPVGYSFRGKMSIAHNNPNEVGMSGLLGLPAAYHSMHESDLILLLGTDFPYVPFIPQDKTLVQVDLQPERLGRRAKLDIGLWGDVKATITALMPLLERKTDNSFLKAQLQVHEKVKDHLLIYVNDKGKTDAIHPEAVAFIMDKLATDDAVFTVDTGMCCVWGARYITANGKRKLIGSFTHGSMANAMPQAIGAALAFPGRQIVAMCGDGGISMLLGDLATIKQYNLNIKIIVFNNRSLGMVKLEMEVAGIMDYQTDMENPDFAMVAEATGIKGITIHDPGQLESSMTQAMAHQGPVLVNVFTDPNALAMPPKLNFKMVKGMSLYMGKMMLGGKFEEVIDTLRANYKHLEDLNN</sequence>
<dbReference type="STRING" id="551996.SAMN05192573_11080"/>
<dbReference type="PANTHER" id="PTHR42981">
    <property type="entry name" value="PYRUVATE DEHYDROGENASE [UBIQUINONE]"/>
    <property type="match status" value="1"/>
</dbReference>
<dbReference type="SUPFAM" id="SSF52518">
    <property type="entry name" value="Thiamin diphosphate-binding fold (THDP-binding)"/>
    <property type="match status" value="2"/>
</dbReference>
<dbReference type="InterPro" id="IPR047210">
    <property type="entry name" value="TPP_PYR_POXB-like"/>
</dbReference>
<keyword evidence="8" id="KW-1185">Reference proteome</keyword>
<evidence type="ECO:0000313" key="7">
    <source>
        <dbReference type="EMBL" id="SDH50819.1"/>
    </source>
</evidence>
<protein>
    <submittedName>
        <fullName evidence="7">Pyruvate dehydrogenase (Quinone)</fullName>
    </submittedName>
</protein>
<dbReference type="InterPro" id="IPR012000">
    <property type="entry name" value="Thiamin_PyroP_enz_cen_dom"/>
</dbReference>
<feature type="domain" description="Thiamine pyrophosphate enzyme N-terminal TPP-binding" evidence="6">
    <location>
        <begin position="4"/>
        <end position="115"/>
    </location>
</feature>
<dbReference type="AlphaFoldDB" id="A0A1G8D0A4"/>
<dbReference type="GO" id="GO:0000287">
    <property type="term" value="F:magnesium ion binding"/>
    <property type="evidence" value="ECO:0007669"/>
    <property type="project" value="InterPro"/>
</dbReference>
<evidence type="ECO:0000256" key="2">
    <source>
        <dbReference type="ARBA" id="ARBA00023052"/>
    </source>
</evidence>
<evidence type="ECO:0000256" key="3">
    <source>
        <dbReference type="RuleBase" id="RU362132"/>
    </source>
</evidence>
<keyword evidence="2 3" id="KW-0786">Thiamine pyrophosphate</keyword>
<organism evidence="7 8">
    <name type="scientific">Mucilaginibacter gossypii</name>
    <dbReference type="NCBI Taxonomy" id="551996"/>
    <lineage>
        <taxon>Bacteria</taxon>
        <taxon>Pseudomonadati</taxon>
        <taxon>Bacteroidota</taxon>
        <taxon>Sphingobacteriia</taxon>
        <taxon>Sphingobacteriales</taxon>
        <taxon>Sphingobacteriaceae</taxon>
        <taxon>Mucilaginibacter</taxon>
    </lineage>
</organism>
<dbReference type="Gene3D" id="3.40.50.970">
    <property type="match status" value="2"/>
</dbReference>
<name>A0A1G8D0A4_9SPHI</name>
<dbReference type="EMBL" id="FNCG01000010">
    <property type="protein sequence ID" value="SDH50819.1"/>
    <property type="molecule type" value="Genomic_DNA"/>
</dbReference>
<dbReference type="CDD" id="cd07039">
    <property type="entry name" value="TPP_PYR_POX"/>
    <property type="match status" value="1"/>
</dbReference>
<dbReference type="InterPro" id="IPR029035">
    <property type="entry name" value="DHS-like_NAD/FAD-binding_dom"/>
</dbReference>
<feature type="domain" description="Thiamine pyrophosphate enzyme TPP-binding" evidence="5">
    <location>
        <begin position="380"/>
        <end position="526"/>
    </location>
</feature>
<proteinExistence type="inferred from homology"/>
<reference evidence="8" key="1">
    <citation type="submission" date="2016-10" db="EMBL/GenBank/DDBJ databases">
        <authorList>
            <person name="Varghese N."/>
            <person name="Submissions S."/>
        </authorList>
    </citation>
    <scope>NUCLEOTIDE SEQUENCE [LARGE SCALE GENOMIC DNA]</scope>
    <source>
        <strain evidence="8">Gh-67</strain>
    </source>
</reference>
<dbReference type="InterPro" id="IPR000399">
    <property type="entry name" value="TPP-bd_CS"/>
</dbReference>
<dbReference type="PROSITE" id="PS00187">
    <property type="entry name" value="TPP_ENZYMES"/>
    <property type="match status" value="1"/>
</dbReference>
<dbReference type="InterPro" id="IPR012001">
    <property type="entry name" value="Thiamin_PyroP_enz_TPP-bd_dom"/>
</dbReference>
<comment type="similarity">
    <text evidence="1 3">Belongs to the TPP enzyme family.</text>
</comment>
<dbReference type="SUPFAM" id="SSF52467">
    <property type="entry name" value="DHS-like NAD/FAD-binding domain"/>
    <property type="match status" value="1"/>
</dbReference>
<dbReference type="InterPro" id="IPR047211">
    <property type="entry name" value="POXB-like"/>
</dbReference>
<feature type="domain" description="Thiamine pyrophosphate enzyme central" evidence="4">
    <location>
        <begin position="190"/>
        <end position="318"/>
    </location>
</feature>
<evidence type="ECO:0000259" key="4">
    <source>
        <dbReference type="Pfam" id="PF00205"/>
    </source>
</evidence>
<accession>A0A1G8D0A4</accession>
<dbReference type="InterPro" id="IPR029061">
    <property type="entry name" value="THDP-binding"/>
</dbReference>
<dbReference type="Pfam" id="PF00205">
    <property type="entry name" value="TPP_enzyme_M"/>
    <property type="match status" value="1"/>
</dbReference>
<dbReference type="InterPro" id="IPR011766">
    <property type="entry name" value="TPP_enzyme_TPP-bd"/>
</dbReference>
<dbReference type="PANTHER" id="PTHR42981:SF2">
    <property type="entry name" value="PYRUVATE DEHYDROGENASE [UBIQUINONE]"/>
    <property type="match status" value="1"/>
</dbReference>
<dbReference type="GO" id="GO:0003824">
    <property type="term" value="F:catalytic activity"/>
    <property type="evidence" value="ECO:0007669"/>
    <property type="project" value="InterPro"/>
</dbReference>
<dbReference type="Pfam" id="PF02775">
    <property type="entry name" value="TPP_enzyme_C"/>
    <property type="match status" value="1"/>
</dbReference>
<gene>
    <name evidence="7" type="ORF">SAMN05192573_11080</name>
</gene>
<dbReference type="InterPro" id="IPR047212">
    <property type="entry name" value="TPP_POXB-like"/>
</dbReference>
<dbReference type="Proteomes" id="UP000199705">
    <property type="component" value="Unassembled WGS sequence"/>
</dbReference>
<evidence type="ECO:0000313" key="8">
    <source>
        <dbReference type="Proteomes" id="UP000199705"/>
    </source>
</evidence>
<evidence type="ECO:0000259" key="6">
    <source>
        <dbReference type="Pfam" id="PF02776"/>
    </source>
</evidence>
<dbReference type="GO" id="GO:0030976">
    <property type="term" value="F:thiamine pyrophosphate binding"/>
    <property type="evidence" value="ECO:0007669"/>
    <property type="project" value="InterPro"/>
</dbReference>
<dbReference type="GO" id="GO:0019752">
    <property type="term" value="P:carboxylic acid metabolic process"/>
    <property type="evidence" value="ECO:0007669"/>
    <property type="project" value="UniProtKB-ARBA"/>
</dbReference>
<evidence type="ECO:0000259" key="5">
    <source>
        <dbReference type="Pfam" id="PF02775"/>
    </source>
</evidence>
<keyword evidence="7" id="KW-0670">Pyruvate</keyword>
<dbReference type="CDD" id="cd02014">
    <property type="entry name" value="TPP_POX"/>
    <property type="match status" value="1"/>
</dbReference>